<sequence length="46" mass="5321">MSTLNVFCFVRSIDNQPSRDTTQDNDLKRGEHSQDARPVFSIYAFI</sequence>
<evidence type="ECO:0000313" key="1">
    <source>
        <dbReference type="EMBL" id="EMI55855.1"/>
    </source>
</evidence>
<proteinExistence type="predicted"/>
<dbReference type="EMBL" id="ANOH01000189">
    <property type="protein sequence ID" value="EMI55855.1"/>
    <property type="molecule type" value="Genomic_DNA"/>
</dbReference>
<dbReference type="Proteomes" id="UP000011885">
    <property type="component" value="Unassembled WGS sequence"/>
</dbReference>
<protein>
    <submittedName>
        <fullName evidence="1">Uncharacterized protein</fullName>
    </submittedName>
</protein>
<accession>M5U330</accession>
<reference evidence="1 2" key="1">
    <citation type="journal article" date="2013" name="Mar. Genomics">
        <title>Expression of sulfatases in Rhodopirellula baltica and the diversity of sulfatases in the genus Rhodopirellula.</title>
        <authorList>
            <person name="Wegner C.E."/>
            <person name="Richter-Heitmann T."/>
            <person name="Klindworth A."/>
            <person name="Klockow C."/>
            <person name="Richter M."/>
            <person name="Achstetter T."/>
            <person name="Glockner F.O."/>
            <person name="Harder J."/>
        </authorList>
    </citation>
    <scope>NUCLEOTIDE SEQUENCE [LARGE SCALE GENOMIC DNA]</scope>
    <source>
        <strain evidence="1 2">SM41</strain>
    </source>
</reference>
<comment type="caution">
    <text evidence="1">The sequence shown here is derived from an EMBL/GenBank/DDBJ whole genome shotgun (WGS) entry which is preliminary data.</text>
</comment>
<gene>
    <name evidence="1" type="ORF">RSSM_02687</name>
</gene>
<keyword evidence="2" id="KW-1185">Reference proteome</keyword>
<dbReference type="AlphaFoldDB" id="M5U330"/>
<dbReference type="PATRIC" id="fig|1263870.3.peg.2856"/>
<organism evidence="1 2">
    <name type="scientific">Rhodopirellula sallentina SM41</name>
    <dbReference type="NCBI Taxonomy" id="1263870"/>
    <lineage>
        <taxon>Bacteria</taxon>
        <taxon>Pseudomonadati</taxon>
        <taxon>Planctomycetota</taxon>
        <taxon>Planctomycetia</taxon>
        <taxon>Pirellulales</taxon>
        <taxon>Pirellulaceae</taxon>
        <taxon>Rhodopirellula</taxon>
    </lineage>
</organism>
<evidence type="ECO:0000313" key="2">
    <source>
        <dbReference type="Proteomes" id="UP000011885"/>
    </source>
</evidence>
<name>M5U330_9BACT</name>
<dbReference type="RefSeq" id="WP_008678767.1">
    <property type="nucleotide sequence ID" value="NZ_ANOH01000189.1"/>
</dbReference>